<keyword evidence="3" id="KW-1185">Reference proteome</keyword>
<evidence type="ECO:0000256" key="1">
    <source>
        <dbReference type="SAM" id="MobiDB-lite"/>
    </source>
</evidence>
<evidence type="ECO:0000313" key="2">
    <source>
        <dbReference type="EMBL" id="GFZ18341.1"/>
    </source>
</evidence>
<feature type="region of interest" description="Disordered" evidence="1">
    <location>
        <begin position="1"/>
        <end position="32"/>
    </location>
</feature>
<comment type="caution">
    <text evidence="2">The sequence shown here is derived from an EMBL/GenBank/DDBJ whole genome shotgun (WGS) entry which is preliminary data.</text>
</comment>
<gene>
    <name evidence="2" type="ORF">Acr_27g0000800</name>
</gene>
<name>A0A7J0H5N4_9ERIC</name>
<reference evidence="2 3" key="1">
    <citation type="submission" date="2019-07" db="EMBL/GenBank/DDBJ databases">
        <title>De Novo Assembly of kiwifruit Actinidia rufa.</title>
        <authorList>
            <person name="Sugita-Konishi S."/>
            <person name="Sato K."/>
            <person name="Mori E."/>
            <person name="Abe Y."/>
            <person name="Kisaki G."/>
            <person name="Hamano K."/>
            <person name="Suezawa K."/>
            <person name="Otani M."/>
            <person name="Fukuda T."/>
            <person name="Manabe T."/>
            <person name="Gomi K."/>
            <person name="Tabuchi M."/>
            <person name="Akimitsu K."/>
            <person name="Kataoka I."/>
        </authorList>
    </citation>
    <scope>NUCLEOTIDE SEQUENCE [LARGE SCALE GENOMIC DNA]</scope>
    <source>
        <strain evidence="3">cv. Fuchu</strain>
    </source>
</reference>
<organism evidence="2 3">
    <name type="scientific">Actinidia rufa</name>
    <dbReference type="NCBI Taxonomy" id="165716"/>
    <lineage>
        <taxon>Eukaryota</taxon>
        <taxon>Viridiplantae</taxon>
        <taxon>Streptophyta</taxon>
        <taxon>Embryophyta</taxon>
        <taxon>Tracheophyta</taxon>
        <taxon>Spermatophyta</taxon>
        <taxon>Magnoliopsida</taxon>
        <taxon>eudicotyledons</taxon>
        <taxon>Gunneridae</taxon>
        <taxon>Pentapetalae</taxon>
        <taxon>asterids</taxon>
        <taxon>Ericales</taxon>
        <taxon>Actinidiaceae</taxon>
        <taxon>Actinidia</taxon>
    </lineage>
</organism>
<dbReference type="AlphaFoldDB" id="A0A7J0H5N4"/>
<evidence type="ECO:0000313" key="3">
    <source>
        <dbReference type="Proteomes" id="UP000585474"/>
    </source>
</evidence>
<sequence length="204" mass="21998">MVSTPPTRGRKKGKAKGSSSRDCGSNRLFGWGTSSAVSTLDLEEDIAEEDYSTAEKESLNTNSACSMSFTGSPSNQDHIAKRNGYAQDLSDARKSLAWHVTSGGSLEFTNVGQNGANKFIDLPEQCTKNIAPGMQIGAEQVDEMVSKAEDHTSEVGGDHQIDELVLTEAEQPSTEIQDTHGKVGTSQFMVHFILGAHVCYVLHF</sequence>
<dbReference type="EMBL" id="BJWL01000027">
    <property type="protein sequence ID" value="GFZ18341.1"/>
    <property type="molecule type" value="Genomic_DNA"/>
</dbReference>
<proteinExistence type="predicted"/>
<accession>A0A7J0H5N4</accession>
<protein>
    <submittedName>
        <fullName evidence="2">Uncharacterized protein</fullName>
    </submittedName>
</protein>
<dbReference type="Proteomes" id="UP000585474">
    <property type="component" value="Unassembled WGS sequence"/>
</dbReference>